<keyword evidence="10" id="KW-0675">Receptor</keyword>
<dbReference type="InterPro" id="IPR001611">
    <property type="entry name" value="Leu-rich_rpt"/>
</dbReference>
<gene>
    <name evidence="15" type="ORF">V8G54_012512</name>
</gene>
<keyword evidence="5 12" id="KW-0812">Transmembrane</keyword>
<evidence type="ECO:0000256" key="5">
    <source>
        <dbReference type="ARBA" id="ARBA00022692"/>
    </source>
</evidence>
<evidence type="ECO:0000256" key="1">
    <source>
        <dbReference type="ARBA" id="ARBA00004251"/>
    </source>
</evidence>
<keyword evidence="6 13" id="KW-0732">Signal</keyword>
<comment type="similarity">
    <text evidence="2">Belongs to the RLP family.</text>
</comment>
<evidence type="ECO:0000256" key="2">
    <source>
        <dbReference type="ARBA" id="ARBA00009592"/>
    </source>
</evidence>
<dbReference type="InterPro" id="IPR003591">
    <property type="entry name" value="Leu-rich_rpt_typical-subtyp"/>
</dbReference>
<keyword evidence="3" id="KW-1003">Cell membrane</keyword>
<dbReference type="InterPro" id="IPR032675">
    <property type="entry name" value="LRR_dom_sf"/>
</dbReference>
<dbReference type="GO" id="GO:0005886">
    <property type="term" value="C:plasma membrane"/>
    <property type="evidence" value="ECO:0007669"/>
    <property type="project" value="UniProtKB-SubCell"/>
</dbReference>
<evidence type="ECO:0000256" key="7">
    <source>
        <dbReference type="ARBA" id="ARBA00022737"/>
    </source>
</evidence>
<dbReference type="AlphaFoldDB" id="A0AAQ3NTW6"/>
<evidence type="ECO:0000259" key="14">
    <source>
        <dbReference type="Pfam" id="PF08263"/>
    </source>
</evidence>
<dbReference type="PANTHER" id="PTHR48063">
    <property type="entry name" value="LRR RECEPTOR-LIKE KINASE"/>
    <property type="match status" value="1"/>
</dbReference>
<feature type="transmembrane region" description="Helical" evidence="12">
    <location>
        <begin position="971"/>
        <end position="994"/>
    </location>
</feature>
<keyword evidence="9 12" id="KW-0472">Membrane</keyword>
<evidence type="ECO:0000313" key="16">
    <source>
        <dbReference type="Proteomes" id="UP001374535"/>
    </source>
</evidence>
<keyword evidence="4" id="KW-0433">Leucine-rich repeat</keyword>
<protein>
    <recommendedName>
        <fullName evidence="14">Leucine-rich repeat-containing N-terminal plant-type domain-containing protein</fullName>
    </recommendedName>
</protein>
<accession>A0AAQ3NTW6</accession>
<keyword evidence="16" id="KW-1185">Reference proteome</keyword>
<dbReference type="Pfam" id="PF08263">
    <property type="entry name" value="LRRNT_2"/>
    <property type="match status" value="1"/>
</dbReference>
<dbReference type="Proteomes" id="UP001374535">
    <property type="component" value="Chromosome 4"/>
</dbReference>
<dbReference type="Pfam" id="PF13855">
    <property type="entry name" value="LRR_8"/>
    <property type="match status" value="1"/>
</dbReference>
<keyword evidence="11" id="KW-0325">Glycoprotein</keyword>
<dbReference type="EMBL" id="CP144697">
    <property type="protein sequence ID" value="WVZ14946.1"/>
    <property type="molecule type" value="Genomic_DNA"/>
</dbReference>
<keyword evidence="8 12" id="KW-1133">Transmembrane helix</keyword>
<evidence type="ECO:0000256" key="3">
    <source>
        <dbReference type="ARBA" id="ARBA00022475"/>
    </source>
</evidence>
<dbReference type="Pfam" id="PF00560">
    <property type="entry name" value="LRR_1"/>
    <property type="match status" value="9"/>
</dbReference>
<evidence type="ECO:0000256" key="10">
    <source>
        <dbReference type="ARBA" id="ARBA00023170"/>
    </source>
</evidence>
<dbReference type="SMART" id="SM00369">
    <property type="entry name" value="LRR_TYP"/>
    <property type="match status" value="7"/>
</dbReference>
<dbReference type="PANTHER" id="PTHR48063:SF98">
    <property type="entry name" value="LRR RECEPTOR-LIKE SERINE_THREONINE-PROTEIN KINASE FLS2"/>
    <property type="match status" value="1"/>
</dbReference>
<evidence type="ECO:0000313" key="15">
    <source>
        <dbReference type="EMBL" id="WVZ14946.1"/>
    </source>
</evidence>
<evidence type="ECO:0000256" key="12">
    <source>
        <dbReference type="SAM" id="Phobius"/>
    </source>
</evidence>
<evidence type="ECO:0000256" key="13">
    <source>
        <dbReference type="SAM" id="SignalP"/>
    </source>
</evidence>
<dbReference type="SUPFAM" id="SSF52047">
    <property type="entry name" value="RNI-like"/>
    <property type="match status" value="1"/>
</dbReference>
<evidence type="ECO:0000256" key="4">
    <source>
        <dbReference type="ARBA" id="ARBA00022614"/>
    </source>
</evidence>
<reference evidence="15 16" key="1">
    <citation type="journal article" date="2023" name="Life. Sci Alliance">
        <title>Evolutionary insights into 3D genome organization and epigenetic landscape of Vigna mungo.</title>
        <authorList>
            <person name="Junaid A."/>
            <person name="Singh B."/>
            <person name="Bhatia S."/>
        </authorList>
    </citation>
    <scope>NUCLEOTIDE SEQUENCE [LARGE SCALE GENOMIC DNA]</scope>
    <source>
        <strain evidence="15">Urdbean</strain>
    </source>
</reference>
<dbReference type="SUPFAM" id="SSF52058">
    <property type="entry name" value="L domain-like"/>
    <property type="match status" value="2"/>
</dbReference>
<keyword evidence="7" id="KW-0677">Repeat</keyword>
<evidence type="ECO:0000256" key="8">
    <source>
        <dbReference type="ARBA" id="ARBA00022989"/>
    </source>
</evidence>
<proteinExistence type="inferred from homology"/>
<dbReference type="PRINTS" id="PR00019">
    <property type="entry name" value="LEURICHRPT"/>
</dbReference>
<sequence length="1025" mass="115964">MTAYFLKTVYVLLLLSLLVSEIIATLNNSSESGEAKCIERERQALLSFKEGLIDNFGMLSTWTNNTDCCKWKRVQCNNQTGHVQLLDLHGNYRSILFKSYIPELMGSITNLRYLDLSSSYFAGRNILLYVWKKPNYISESFSGEIPFSIGNLPLLHTLRLVGNFDVQAKDAKWLSTLHSLTILELSSFHSLKSSNHWLQTIGKIIPNLTELRLVDCNLLRSDIQSLFHSHSSNNYTSLTILDLSSNMLSPSILQLVSNFSLHLQELYLSHNNITLSVSLCPNFPSLKVLDLSYNNLASSMFRANFNISSKLEELYLENCSLMDGNFLLSSTSTMNSLSSLIFLDLSNNFLKSSQVFYCLFNFTTNLHFIDLNGNLLEGSIPDEFGKAMNSLAYLSLYNNKLQGKIPSFLVSMCRLQILDLSNNKLNGEFPSFTQNSSWCSRHIFRGLNLSYNQITGKIPESIRQLSQLEILSLKGNSLEGDVTESHLSNFSKLIFLDLSHNSLSVKFSSSWVPPFQLVFLLLASCKVGPSFPSWIQTQNSLIHLDISNNMLNDFVPEWFWNELKMLYSLNMSHNNLIGSIPNMQSKLPFRPSIILSSNEFEGKVPLFLLQASELLSANKFSDFSCGNITAANLATLDLSNNQIKGQIPDCWKSTNRLLFLDLSSNELSGKLPISMGSLVNLEAMVLRNNSLLGALPPSLKNCKNLIMLDVSENMLSGPMPSWVGESMQQLIILIMGGNHFSGKIPLELCYLKRIQLLDLSKNKLSEEIPSCLNNFTALSEKIINRVETESRVYWYNSTYYEIYNLLSYSYSFHITWMWKGMEHDFTHPELTLLSIDLSCNNLIGEIPKEITYMLGLVSLNLSRNNLSGEIPSDIGYLSSLESLDLSRNQLYGRIPSSFSQMDFLQNLDLSHNSLSGRIPLARHMDTFDASCFEGNVDLCGEQLNKSCGGDQTLVKPQKAAVHGEYCVFYEALYMSLGMGFFTGFWGLLGPLLLWQPWRMTYLRFLNRLIDYLLVMVEVNLAKRQR</sequence>
<dbReference type="InterPro" id="IPR046956">
    <property type="entry name" value="RLP23-like"/>
</dbReference>
<evidence type="ECO:0000256" key="6">
    <source>
        <dbReference type="ARBA" id="ARBA00022729"/>
    </source>
</evidence>
<comment type="subcellular location">
    <subcellularLocation>
        <location evidence="1">Cell membrane</location>
        <topology evidence="1">Single-pass type I membrane protein</topology>
    </subcellularLocation>
</comment>
<feature type="chain" id="PRO_5042836461" description="Leucine-rich repeat-containing N-terminal plant-type domain-containing protein" evidence="13">
    <location>
        <begin position="25"/>
        <end position="1025"/>
    </location>
</feature>
<dbReference type="InterPro" id="IPR025875">
    <property type="entry name" value="Leu-rich_rpt_4"/>
</dbReference>
<evidence type="ECO:0000256" key="11">
    <source>
        <dbReference type="ARBA" id="ARBA00023180"/>
    </source>
</evidence>
<feature type="signal peptide" evidence="13">
    <location>
        <begin position="1"/>
        <end position="24"/>
    </location>
</feature>
<dbReference type="Gene3D" id="3.80.10.10">
    <property type="entry name" value="Ribonuclease Inhibitor"/>
    <property type="match status" value="4"/>
</dbReference>
<feature type="domain" description="Leucine-rich repeat-containing N-terminal plant-type" evidence="14">
    <location>
        <begin position="40"/>
        <end position="77"/>
    </location>
</feature>
<evidence type="ECO:0000256" key="9">
    <source>
        <dbReference type="ARBA" id="ARBA00023136"/>
    </source>
</evidence>
<dbReference type="InterPro" id="IPR013210">
    <property type="entry name" value="LRR_N_plant-typ"/>
</dbReference>
<dbReference type="SMART" id="SM00365">
    <property type="entry name" value="LRR_SD22"/>
    <property type="match status" value="6"/>
</dbReference>
<organism evidence="15 16">
    <name type="scientific">Vigna mungo</name>
    <name type="common">Black gram</name>
    <name type="synonym">Phaseolus mungo</name>
    <dbReference type="NCBI Taxonomy" id="3915"/>
    <lineage>
        <taxon>Eukaryota</taxon>
        <taxon>Viridiplantae</taxon>
        <taxon>Streptophyta</taxon>
        <taxon>Embryophyta</taxon>
        <taxon>Tracheophyta</taxon>
        <taxon>Spermatophyta</taxon>
        <taxon>Magnoliopsida</taxon>
        <taxon>eudicotyledons</taxon>
        <taxon>Gunneridae</taxon>
        <taxon>Pentapetalae</taxon>
        <taxon>rosids</taxon>
        <taxon>fabids</taxon>
        <taxon>Fabales</taxon>
        <taxon>Fabaceae</taxon>
        <taxon>Papilionoideae</taxon>
        <taxon>50 kb inversion clade</taxon>
        <taxon>NPAAA clade</taxon>
        <taxon>indigoferoid/millettioid clade</taxon>
        <taxon>Phaseoleae</taxon>
        <taxon>Vigna</taxon>
    </lineage>
</organism>
<name>A0AAQ3NTW6_VIGMU</name>
<dbReference type="FunFam" id="3.80.10.10:FF:000213">
    <property type="entry name" value="Tyrosine-sulfated glycopeptide receptor 1"/>
    <property type="match status" value="2"/>
</dbReference>
<dbReference type="Pfam" id="PF12799">
    <property type="entry name" value="LRR_4"/>
    <property type="match status" value="1"/>
</dbReference>
<dbReference type="PROSITE" id="PS51450">
    <property type="entry name" value="LRR"/>
    <property type="match status" value="1"/>
</dbReference>